<gene>
    <name evidence="1" type="ORF">BTO20_11340</name>
</gene>
<accession>A0A1Y0C1R6</accession>
<keyword evidence="2" id="KW-1185">Reference proteome</keyword>
<sequence length="104" mass="12230">MPEWQPTHDRNPQLLLPRGVFDKYGPGGEVIETPTDHRLLWHLENALALAPQKPQVQEMHALLLAYLQGNCQHHWREHEAEEGYCDAHRQCLWCNSVEWLEDKQ</sequence>
<protein>
    <submittedName>
        <fullName evidence="1">Uncharacterized protein</fullName>
    </submittedName>
</protein>
<name>A0A1Y0C1R6_9MYCO</name>
<dbReference type="KEGG" id="mdx:BTO20_11340"/>
<organism evidence="1 2">
    <name type="scientific">Mycobacterium dioxanotrophicus</name>
    <dbReference type="NCBI Taxonomy" id="482462"/>
    <lineage>
        <taxon>Bacteria</taxon>
        <taxon>Bacillati</taxon>
        <taxon>Actinomycetota</taxon>
        <taxon>Actinomycetes</taxon>
        <taxon>Mycobacteriales</taxon>
        <taxon>Mycobacteriaceae</taxon>
        <taxon>Mycobacterium</taxon>
    </lineage>
</organism>
<reference evidence="1 2" key="1">
    <citation type="submission" date="2017-04" db="EMBL/GenBank/DDBJ databases">
        <title>Whole Genome Sequence of 1,4-Dioxane Degrading Bacterium Mycobacterium dioxanotrophicus PH-06.</title>
        <authorList>
            <person name="He Y."/>
        </authorList>
    </citation>
    <scope>NUCLEOTIDE SEQUENCE [LARGE SCALE GENOMIC DNA]</scope>
    <source>
        <strain evidence="1 2">PH-06</strain>
    </source>
</reference>
<dbReference type="EMBL" id="CP020809">
    <property type="protein sequence ID" value="ART69098.1"/>
    <property type="molecule type" value="Genomic_DNA"/>
</dbReference>
<dbReference type="AlphaFoldDB" id="A0A1Y0C1R6"/>
<evidence type="ECO:0000313" key="1">
    <source>
        <dbReference type="EMBL" id="ART69098.1"/>
    </source>
</evidence>
<proteinExistence type="predicted"/>
<dbReference type="Proteomes" id="UP000195331">
    <property type="component" value="Chromosome"/>
</dbReference>
<evidence type="ECO:0000313" key="2">
    <source>
        <dbReference type="Proteomes" id="UP000195331"/>
    </source>
</evidence>